<sequence>MSPKTVAKKFLLWSAGLRNAGGKAATPPAALQGAGGRCRGRGDAGWRPPAVQPDCGGFEPAADVDIGPRNTEGVTAALPPTEQPST</sequence>
<feature type="non-terminal residue" evidence="2">
    <location>
        <position position="86"/>
    </location>
</feature>
<organism evidence="2 3">
    <name type="scientific">Thalassiosira oceanica</name>
    <name type="common">Marine diatom</name>
    <dbReference type="NCBI Taxonomy" id="159749"/>
    <lineage>
        <taxon>Eukaryota</taxon>
        <taxon>Sar</taxon>
        <taxon>Stramenopiles</taxon>
        <taxon>Ochrophyta</taxon>
        <taxon>Bacillariophyta</taxon>
        <taxon>Coscinodiscophyceae</taxon>
        <taxon>Thalassiosirophycidae</taxon>
        <taxon>Thalassiosirales</taxon>
        <taxon>Thalassiosiraceae</taxon>
        <taxon>Thalassiosira</taxon>
    </lineage>
</organism>
<evidence type="ECO:0000256" key="1">
    <source>
        <dbReference type="SAM" id="MobiDB-lite"/>
    </source>
</evidence>
<evidence type="ECO:0000313" key="3">
    <source>
        <dbReference type="Proteomes" id="UP000266841"/>
    </source>
</evidence>
<dbReference type="Proteomes" id="UP000266841">
    <property type="component" value="Unassembled WGS sequence"/>
</dbReference>
<accession>K0RY75</accession>
<reference evidence="2 3" key="1">
    <citation type="journal article" date="2012" name="Genome Biol.">
        <title>Genome and low-iron response of an oceanic diatom adapted to chronic iron limitation.</title>
        <authorList>
            <person name="Lommer M."/>
            <person name="Specht M."/>
            <person name="Roy A.S."/>
            <person name="Kraemer L."/>
            <person name="Andreson R."/>
            <person name="Gutowska M.A."/>
            <person name="Wolf J."/>
            <person name="Bergner S.V."/>
            <person name="Schilhabel M.B."/>
            <person name="Klostermeier U.C."/>
            <person name="Beiko R.G."/>
            <person name="Rosenstiel P."/>
            <person name="Hippler M."/>
            <person name="Laroche J."/>
        </authorList>
    </citation>
    <scope>NUCLEOTIDE SEQUENCE [LARGE SCALE GENOMIC DNA]</scope>
    <source>
        <strain evidence="2 3">CCMP1005</strain>
    </source>
</reference>
<dbReference type="AlphaFoldDB" id="K0RY75"/>
<evidence type="ECO:0000313" key="2">
    <source>
        <dbReference type="EMBL" id="EJK57970.1"/>
    </source>
</evidence>
<feature type="region of interest" description="Disordered" evidence="1">
    <location>
        <begin position="19"/>
        <end position="86"/>
    </location>
</feature>
<proteinExistence type="predicted"/>
<comment type="caution">
    <text evidence="2">The sequence shown here is derived from an EMBL/GenBank/DDBJ whole genome shotgun (WGS) entry which is preliminary data.</text>
</comment>
<protein>
    <submittedName>
        <fullName evidence="2">Uncharacterized protein</fullName>
    </submittedName>
</protein>
<gene>
    <name evidence="2" type="ORF">THAOC_21942</name>
</gene>
<name>K0RY75_THAOC</name>
<dbReference type="EMBL" id="AGNL01026566">
    <property type="protein sequence ID" value="EJK57970.1"/>
    <property type="molecule type" value="Genomic_DNA"/>
</dbReference>
<keyword evidence="3" id="KW-1185">Reference proteome</keyword>